<dbReference type="Gene3D" id="2.40.160.170">
    <property type="match status" value="1"/>
</dbReference>
<dbReference type="Proteomes" id="UP000292120">
    <property type="component" value="Unassembled WGS sequence"/>
</dbReference>
<proteinExistence type="predicted"/>
<accession>A0A4Q9H078</accession>
<organism evidence="2 3">
    <name type="scientific">Aquabacterium lacunae</name>
    <dbReference type="NCBI Taxonomy" id="2528630"/>
    <lineage>
        <taxon>Bacteria</taxon>
        <taxon>Pseudomonadati</taxon>
        <taxon>Pseudomonadota</taxon>
        <taxon>Betaproteobacteria</taxon>
        <taxon>Burkholderiales</taxon>
        <taxon>Aquabacterium</taxon>
    </lineage>
</organism>
<comment type="caution">
    <text evidence="2">The sequence shown here is derived from an EMBL/GenBank/DDBJ whole genome shotgun (WGS) entry which is preliminary data.</text>
</comment>
<feature type="signal peptide" evidence="1">
    <location>
        <begin position="1"/>
        <end position="23"/>
    </location>
</feature>
<dbReference type="AlphaFoldDB" id="A0A4Q9H078"/>
<keyword evidence="3" id="KW-1185">Reference proteome</keyword>
<evidence type="ECO:0000256" key="1">
    <source>
        <dbReference type="SAM" id="SignalP"/>
    </source>
</evidence>
<evidence type="ECO:0008006" key="4">
    <source>
        <dbReference type="Google" id="ProtNLM"/>
    </source>
</evidence>
<protein>
    <recommendedName>
        <fullName evidence="4">Outer membrane protein beta-barrel domain-containing protein</fullName>
    </recommendedName>
</protein>
<feature type="chain" id="PRO_5020892775" description="Outer membrane protein beta-barrel domain-containing protein" evidence="1">
    <location>
        <begin position="24"/>
        <end position="221"/>
    </location>
</feature>
<evidence type="ECO:0000313" key="2">
    <source>
        <dbReference type="EMBL" id="TBO29257.1"/>
    </source>
</evidence>
<reference evidence="2 3" key="1">
    <citation type="submission" date="2019-02" db="EMBL/GenBank/DDBJ databases">
        <title>Aquabacterium sp. strain KMB7.</title>
        <authorList>
            <person name="Chen W.-M."/>
        </authorList>
    </citation>
    <scope>NUCLEOTIDE SEQUENCE [LARGE SCALE GENOMIC DNA]</scope>
    <source>
        <strain evidence="2 3">KMB7</strain>
    </source>
</reference>
<dbReference type="RefSeq" id="WP_130968553.1">
    <property type="nucleotide sequence ID" value="NZ_SIXI01000005.1"/>
</dbReference>
<name>A0A4Q9H078_9BURK</name>
<sequence>MNKQLNAAALGLLLAVGVTGAQAAGEGYVGVGFPGVFAGYALSVHDNVTVRADYATLGSRSKDGTEEGINYQGKVKIGRAGLFGDYFPMGSGFRLTGGVTFNQVKVDLNSSLIAGQTYTVGNASRVANGSEFFNVQVKFPEVTPFVGVGFGHKAKEKGLGFAFDLGASIGKAKVKVDTNVQNLSSGAISQADIDAETAEIRDGVGKMKFLPQLSVALTYTY</sequence>
<evidence type="ECO:0000313" key="3">
    <source>
        <dbReference type="Proteomes" id="UP000292120"/>
    </source>
</evidence>
<dbReference type="EMBL" id="SIXI01000005">
    <property type="protein sequence ID" value="TBO29257.1"/>
    <property type="molecule type" value="Genomic_DNA"/>
</dbReference>
<gene>
    <name evidence="2" type="ORF">EYS42_12660</name>
</gene>
<keyword evidence="1" id="KW-0732">Signal</keyword>
<dbReference type="OrthoDB" id="517121at2"/>